<protein>
    <submittedName>
        <fullName evidence="2">Uncharacterized protein</fullName>
    </submittedName>
</protein>
<dbReference type="EMBL" id="VYGV01000011">
    <property type="protein sequence ID" value="NWF46045.1"/>
    <property type="molecule type" value="Genomic_DNA"/>
</dbReference>
<feature type="region of interest" description="Disordered" evidence="1">
    <location>
        <begin position="976"/>
        <end position="1017"/>
    </location>
</feature>
<evidence type="ECO:0000313" key="2">
    <source>
        <dbReference type="EMBL" id="NWF46045.1"/>
    </source>
</evidence>
<keyword evidence="3" id="KW-1185">Reference proteome</keyword>
<reference evidence="2 3" key="1">
    <citation type="submission" date="2019-09" db="EMBL/GenBank/DDBJ databases">
        <title>Hydrogenophaga aromatica sp. nov., isolated from a para-xylene-degrading enrichment culture.</title>
        <authorList>
            <person name="Tancsics A."/>
            <person name="Banerjee S."/>
        </authorList>
    </citation>
    <scope>NUCLEOTIDE SEQUENCE [LARGE SCALE GENOMIC DNA]</scope>
    <source>
        <strain evidence="2 3">D2P1</strain>
    </source>
</reference>
<feature type="region of interest" description="Disordered" evidence="1">
    <location>
        <begin position="1"/>
        <end position="20"/>
    </location>
</feature>
<gene>
    <name evidence="2" type="ORF">F3K02_12400</name>
</gene>
<comment type="caution">
    <text evidence="2">The sequence shown here is derived from an EMBL/GenBank/DDBJ whole genome shotgun (WGS) entry which is preliminary data.</text>
</comment>
<evidence type="ECO:0000256" key="1">
    <source>
        <dbReference type="SAM" id="MobiDB-lite"/>
    </source>
</evidence>
<sequence length="1118" mass="125926">MTQVPSLNPAQARANDADDPNLKRLEARSALEPGQYWRLKTSITVKNPHSSFYRDETLHEGDMHLITKLFEFEGALHSVTILEHPREANKDRFANHTLLTADFLQAFDPVPMDEALAIRAQEQADVMSKVQAVQEEMRQAQLNPLALPGVQEAARKAVETFEANETARVQSEVKDMVQRESDLRRIHRRAARRSEAKGNPLAVRKATISDRLDVMISEGVTSDGVRELQLEAGRRMAIAEVTSKWLAERSERMSRLLECITPYLAEHGQLALASAHGAIERVAQIERGITSLKLYTGDGVVVIPVREGVDAPTHEPLTLVQEKLAMDEELAVHADVDDEFDCTSQEIFFKRLSTDEQLLDQILPAPRCVVSMQITRRAIEYGERVNPFEAVARALENKRVFLLVRNGQNVHAVYSTEPSHEAAKRLFPTEDEIHEPFKGIDGSSIGLQDVAFGKASGRFEDQALHYRRFLILLCGLDHRMNLFGEFCPPEEKSNFMSQAFQQRFFRFLENDDPGRLIGGQTESVREWMQRHNSQLRSGSRVVVQSGSTLRAAAPHIARMRDLQIDQTTVRKAALIAGEKSGNLFLNIPTIKGLSKSGTASAWLTGPDAYKNDRWHSWFLCIDRVKVAEVRRHIYDRSQRIGSIAWLRTLRRVEQQLVADDVAQTELRAYLRESALDAQVHTPASVDEAIDTAVATWRADHRGAPAPALGEAKAVEQLLSLIFPKGYLTGSLRPIIDALCQREHLQPLMLTRTGKSQFALYSLVPEADKTSYSTGVAWGWVRRHLIKVGRDRASLGSSSTVWLQHKTLEATEEIVIRWPELDAWVHQEAEPCRLPTLAKIKAAIADGQRVIEQITQARDLGSGLDETLLHGWLNEVSKQAARLSYSQTAYLSIPLGVYQPKKNSPPEILYARSTLYEIVRSHGTAQQKLRASQTKGMRSNWSRGELDKTDPIHWHPVTSTEFFGVSVDLGGRVKGSTEPAWSKVQTHKPGGYSRKMRNDRWRGGSTRAQRREAGGEPWHESRKVAVSWNRAIDALMGIQPLERRTFYKNVQERVDRIWGGITSNRDQIAQQRKAERDRRFEPAQPAAIELAACLWDPILGRSIANRYLCARASLSKLIL</sequence>
<proteinExistence type="predicted"/>
<evidence type="ECO:0000313" key="3">
    <source>
        <dbReference type="Proteomes" id="UP000545507"/>
    </source>
</evidence>
<dbReference type="RefSeq" id="WP_177135953.1">
    <property type="nucleotide sequence ID" value="NZ_VYGV01000011.1"/>
</dbReference>
<name>A0A7Y8GWA1_9BURK</name>
<accession>A0A7Y8GWA1</accession>
<dbReference type="AlphaFoldDB" id="A0A7Y8GWA1"/>
<organism evidence="2 3">
    <name type="scientific">Hydrogenophaga aromaticivorans</name>
    <dbReference type="NCBI Taxonomy" id="2610898"/>
    <lineage>
        <taxon>Bacteria</taxon>
        <taxon>Pseudomonadati</taxon>
        <taxon>Pseudomonadota</taxon>
        <taxon>Betaproteobacteria</taxon>
        <taxon>Burkholderiales</taxon>
        <taxon>Comamonadaceae</taxon>
        <taxon>Hydrogenophaga</taxon>
    </lineage>
</organism>
<feature type="compositionally biased region" description="Basic and acidic residues" evidence="1">
    <location>
        <begin position="1008"/>
        <end position="1017"/>
    </location>
</feature>
<dbReference type="Proteomes" id="UP000545507">
    <property type="component" value="Unassembled WGS sequence"/>
</dbReference>